<dbReference type="PANTHER" id="PTHR34265">
    <property type="entry name" value="TYPE III PANTOTHENATE KINASE"/>
    <property type="match status" value="1"/>
</dbReference>
<dbReference type="AlphaFoldDB" id="A0A1E5T700"/>
<comment type="subcellular location">
    <subcellularLocation>
        <location evidence="3 16">Cytoplasm</location>
    </subcellularLocation>
</comment>
<keyword evidence="8 16" id="KW-0808">Transferase</keyword>
<evidence type="ECO:0000256" key="9">
    <source>
        <dbReference type="ARBA" id="ARBA00022741"/>
    </source>
</evidence>
<dbReference type="OrthoDB" id="9804707at2"/>
<organism evidence="17 18">
    <name type="scientific">Roseivirga misakiensis</name>
    <dbReference type="NCBI Taxonomy" id="1563681"/>
    <lineage>
        <taxon>Bacteria</taxon>
        <taxon>Pseudomonadati</taxon>
        <taxon>Bacteroidota</taxon>
        <taxon>Cytophagia</taxon>
        <taxon>Cytophagales</taxon>
        <taxon>Roseivirgaceae</taxon>
        <taxon>Roseivirga</taxon>
    </lineage>
</organism>
<comment type="similarity">
    <text evidence="14 16">Belongs to the type III pantothenate kinase family.</text>
</comment>
<keyword evidence="9 16" id="KW-0547">Nucleotide-binding</keyword>
<dbReference type="InterPro" id="IPR043129">
    <property type="entry name" value="ATPase_NBD"/>
</dbReference>
<feature type="binding site" evidence="16">
    <location>
        <position position="184"/>
    </location>
    <ligand>
        <name>substrate</name>
    </ligand>
</feature>
<name>A0A1E5T700_9BACT</name>
<proteinExistence type="inferred from homology"/>
<keyword evidence="12 16" id="KW-0630">Potassium</keyword>
<accession>A0A1E5T700</accession>
<comment type="caution">
    <text evidence="17">The sequence shown here is derived from an EMBL/GenBank/DDBJ whole genome shotgun (WGS) entry which is preliminary data.</text>
</comment>
<evidence type="ECO:0000256" key="6">
    <source>
        <dbReference type="ARBA" id="ARBA00012102"/>
    </source>
</evidence>
<evidence type="ECO:0000313" key="18">
    <source>
        <dbReference type="Proteomes" id="UP000095552"/>
    </source>
</evidence>
<dbReference type="GO" id="GO:0004594">
    <property type="term" value="F:pantothenate kinase activity"/>
    <property type="evidence" value="ECO:0007669"/>
    <property type="project" value="UniProtKB-UniRule"/>
</dbReference>
<dbReference type="STRING" id="1563681.BFP71_05700"/>
<evidence type="ECO:0000256" key="10">
    <source>
        <dbReference type="ARBA" id="ARBA00022777"/>
    </source>
</evidence>
<comment type="pathway">
    <text evidence="4 16">Cofactor biosynthesis; coenzyme A biosynthesis; CoA from (R)-pantothenate: step 1/5.</text>
</comment>
<feature type="binding site" evidence="16">
    <location>
        <position position="132"/>
    </location>
    <ligand>
        <name>ATP</name>
        <dbReference type="ChEBI" id="CHEBI:30616"/>
    </ligand>
</feature>
<dbReference type="RefSeq" id="WP_069834463.1">
    <property type="nucleotide sequence ID" value="NZ_MDGQ01000003.1"/>
</dbReference>
<dbReference type="SUPFAM" id="SSF53067">
    <property type="entry name" value="Actin-like ATPase domain"/>
    <property type="match status" value="2"/>
</dbReference>
<keyword evidence="7 16" id="KW-0963">Cytoplasm</keyword>
<evidence type="ECO:0000256" key="1">
    <source>
        <dbReference type="ARBA" id="ARBA00001206"/>
    </source>
</evidence>
<comment type="subunit">
    <text evidence="5 16">Homodimer.</text>
</comment>
<dbReference type="GO" id="GO:0015937">
    <property type="term" value="P:coenzyme A biosynthetic process"/>
    <property type="evidence" value="ECO:0007669"/>
    <property type="project" value="UniProtKB-UniRule"/>
</dbReference>
<dbReference type="PANTHER" id="PTHR34265:SF1">
    <property type="entry name" value="TYPE III PANTOTHENATE KINASE"/>
    <property type="match status" value="1"/>
</dbReference>
<comment type="cofactor">
    <cofactor evidence="16">
        <name>NH4(+)</name>
        <dbReference type="ChEBI" id="CHEBI:28938"/>
    </cofactor>
    <cofactor evidence="16">
        <name>K(+)</name>
        <dbReference type="ChEBI" id="CHEBI:29103"/>
    </cofactor>
    <text evidence="16">A monovalent cation. Ammonium or potassium.</text>
</comment>
<comment type="cofactor">
    <cofactor evidence="2">
        <name>K(+)</name>
        <dbReference type="ChEBI" id="CHEBI:29103"/>
    </cofactor>
</comment>
<evidence type="ECO:0000256" key="3">
    <source>
        <dbReference type="ARBA" id="ARBA00004496"/>
    </source>
</evidence>
<keyword evidence="18" id="KW-1185">Reference proteome</keyword>
<evidence type="ECO:0000313" key="17">
    <source>
        <dbReference type="EMBL" id="OEK07151.1"/>
    </source>
</evidence>
<evidence type="ECO:0000256" key="2">
    <source>
        <dbReference type="ARBA" id="ARBA00001958"/>
    </source>
</evidence>
<dbReference type="Gene3D" id="3.30.420.40">
    <property type="match status" value="2"/>
</dbReference>
<dbReference type="GO" id="GO:0046872">
    <property type="term" value="F:metal ion binding"/>
    <property type="evidence" value="ECO:0007669"/>
    <property type="project" value="UniProtKB-KW"/>
</dbReference>
<feature type="active site" description="Proton acceptor" evidence="16">
    <location>
        <position position="109"/>
    </location>
</feature>
<evidence type="ECO:0000256" key="4">
    <source>
        <dbReference type="ARBA" id="ARBA00005225"/>
    </source>
</evidence>
<dbReference type="HAMAP" id="MF_01274">
    <property type="entry name" value="Pantothen_kinase_3"/>
    <property type="match status" value="1"/>
</dbReference>
<protein>
    <recommendedName>
        <fullName evidence="15 16">Type III pantothenate kinase</fullName>
        <ecNumber evidence="6 16">2.7.1.33</ecNumber>
    </recommendedName>
    <alternativeName>
        <fullName evidence="16">PanK-III</fullName>
    </alternativeName>
    <alternativeName>
        <fullName evidence="16">Pantothenic acid kinase</fullName>
    </alternativeName>
</protein>
<feature type="binding site" evidence="16">
    <location>
        <begin position="107"/>
        <end position="110"/>
    </location>
    <ligand>
        <name>substrate</name>
    </ligand>
</feature>
<dbReference type="UniPathway" id="UPA00241">
    <property type="reaction ID" value="UER00352"/>
</dbReference>
<comment type="caution">
    <text evidence="16">Lacks conserved residue(s) required for the propagation of feature annotation.</text>
</comment>
<evidence type="ECO:0000256" key="7">
    <source>
        <dbReference type="ARBA" id="ARBA00022490"/>
    </source>
</evidence>
<dbReference type="Pfam" id="PF03309">
    <property type="entry name" value="Pan_kinase"/>
    <property type="match status" value="1"/>
</dbReference>
<sequence length="257" mass="28382">MLLAIDTGNTNIVFGIHDGNSWIHEWRFETFPVKNQIEYEMFLRLNFLEANLKVQQVKGVVISSVVPELNDILSQFTLGLISEKPVFVGPKIYNQLPISTQNPYEIGTDLIANAMAGYTLYQQDIVIVDFGTALTFTVVDSEGNIKGVNIAPGLKTAIKALVGNTAQLPEVPLELPDSVIGTNTTTAIQNGVLWGYVAMVEGMLDRIQTELKKDIKVVATGGLSAILHPLHERFDQVNRHLTLEGLRFIHKAVTKEV</sequence>
<dbReference type="GO" id="GO:0005737">
    <property type="term" value="C:cytoplasm"/>
    <property type="evidence" value="ECO:0007669"/>
    <property type="project" value="UniProtKB-SubCell"/>
</dbReference>
<feature type="binding site" evidence="16">
    <location>
        <position position="129"/>
    </location>
    <ligand>
        <name>K(+)</name>
        <dbReference type="ChEBI" id="CHEBI:29103"/>
    </ligand>
</feature>
<dbReference type="EC" id="2.7.1.33" evidence="6 16"/>
<evidence type="ECO:0000256" key="14">
    <source>
        <dbReference type="ARBA" id="ARBA00038036"/>
    </source>
</evidence>
<feature type="binding site" evidence="16">
    <location>
        <begin position="6"/>
        <end position="13"/>
    </location>
    <ligand>
        <name>ATP</name>
        <dbReference type="ChEBI" id="CHEBI:30616"/>
    </ligand>
</feature>
<keyword evidence="10 16" id="KW-0418">Kinase</keyword>
<dbReference type="InterPro" id="IPR004619">
    <property type="entry name" value="Type_III_PanK"/>
</dbReference>
<dbReference type="GO" id="GO:0005524">
    <property type="term" value="F:ATP binding"/>
    <property type="evidence" value="ECO:0007669"/>
    <property type="project" value="UniProtKB-UniRule"/>
</dbReference>
<comment type="function">
    <text evidence="16">Catalyzes the phosphorylation of pantothenate (Pan), the first step in CoA biosynthesis.</text>
</comment>
<keyword evidence="16" id="KW-0479">Metal-binding</keyword>
<evidence type="ECO:0000256" key="16">
    <source>
        <dbReference type="HAMAP-Rule" id="MF_01274"/>
    </source>
</evidence>
<evidence type="ECO:0000256" key="13">
    <source>
        <dbReference type="ARBA" id="ARBA00022993"/>
    </source>
</evidence>
<gene>
    <name evidence="16" type="primary">coaX</name>
    <name evidence="17" type="ORF">BFP71_05700</name>
</gene>
<comment type="catalytic activity">
    <reaction evidence="1 16">
        <text>(R)-pantothenate + ATP = (R)-4'-phosphopantothenate + ADP + H(+)</text>
        <dbReference type="Rhea" id="RHEA:16373"/>
        <dbReference type="ChEBI" id="CHEBI:10986"/>
        <dbReference type="ChEBI" id="CHEBI:15378"/>
        <dbReference type="ChEBI" id="CHEBI:29032"/>
        <dbReference type="ChEBI" id="CHEBI:30616"/>
        <dbReference type="ChEBI" id="CHEBI:456216"/>
        <dbReference type="EC" id="2.7.1.33"/>
    </reaction>
</comment>
<evidence type="ECO:0000256" key="11">
    <source>
        <dbReference type="ARBA" id="ARBA00022840"/>
    </source>
</evidence>
<keyword evidence="11 16" id="KW-0067">ATP-binding</keyword>
<dbReference type="NCBIfam" id="TIGR00671">
    <property type="entry name" value="baf"/>
    <property type="match status" value="1"/>
</dbReference>
<dbReference type="NCBIfam" id="NF009855">
    <property type="entry name" value="PRK13321.1"/>
    <property type="match status" value="1"/>
</dbReference>
<keyword evidence="13 16" id="KW-0173">Coenzyme A biosynthesis</keyword>
<evidence type="ECO:0000256" key="8">
    <source>
        <dbReference type="ARBA" id="ARBA00022679"/>
    </source>
</evidence>
<evidence type="ECO:0000256" key="12">
    <source>
        <dbReference type="ARBA" id="ARBA00022958"/>
    </source>
</evidence>
<dbReference type="Proteomes" id="UP000095552">
    <property type="component" value="Unassembled WGS sequence"/>
</dbReference>
<evidence type="ECO:0000256" key="5">
    <source>
        <dbReference type="ARBA" id="ARBA00011738"/>
    </source>
</evidence>
<dbReference type="CDD" id="cd24015">
    <property type="entry name" value="ASKHA_NBD_PanK-III"/>
    <property type="match status" value="1"/>
</dbReference>
<evidence type="ECO:0000256" key="15">
    <source>
        <dbReference type="ARBA" id="ARBA00040883"/>
    </source>
</evidence>
<reference evidence="17 18" key="1">
    <citation type="submission" date="2016-08" db="EMBL/GenBank/DDBJ databases">
        <title>Draft genome of Fabibacter sp. strain SK-8.</title>
        <authorList>
            <person name="Wong S.-K."/>
            <person name="Hamasaki K."/>
            <person name="Yoshizawa S."/>
        </authorList>
    </citation>
    <scope>NUCLEOTIDE SEQUENCE [LARGE SCALE GENOMIC DNA]</scope>
    <source>
        <strain evidence="17 18">SK-8</strain>
    </source>
</reference>
<dbReference type="EMBL" id="MDGQ01000003">
    <property type="protein sequence ID" value="OEK07151.1"/>
    <property type="molecule type" value="Genomic_DNA"/>
</dbReference>